<protein>
    <recommendedName>
        <fullName evidence="1">Histone H2A</fullName>
    </recommendedName>
</protein>
<evidence type="ECO:0000313" key="3">
    <source>
        <dbReference type="Proteomes" id="UP000236291"/>
    </source>
</evidence>
<dbReference type="GO" id="GO:0046982">
    <property type="term" value="F:protein heterodimerization activity"/>
    <property type="evidence" value="ECO:0007669"/>
    <property type="project" value="InterPro"/>
</dbReference>
<evidence type="ECO:0000313" key="2">
    <source>
        <dbReference type="EMBL" id="PNX62755.1"/>
    </source>
</evidence>
<dbReference type="InterPro" id="IPR009072">
    <property type="entry name" value="Histone-fold"/>
</dbReference>
<feature type="non-terminal residue" evidence="2">
    <location>
        <position position="1"/>
    </location>
</feature>
<reference evidence="2 3" key="2">
    <citation type="journal article" date="2017" name="Front. Plant Sci.">
        <title>Gene Classification and Mining of Molecular Markers Useful in Red Clover (Trifolium pratense) Breeding.</title>
        <authorList>
            <person name="Istvanek J."/>
            <person name="Dluhosova J."/>
            <person name="Dluhos P."/>
            <person name="Patkova L."/>
            <person name="Nedelnik J."/>
            <person name="Repkova J."/>
        </authorList>
    </citation>
    <scope>NUCLEOTIDE SEQUENCE [LARGE SCALE GENOMIC DNA]</scope>
    <source>
        <strain evidence="3">cv. Tatra</strain>
        <tissue evidence="2">Young leaves</tissue>
    </source>
</reference>
<dbReference type="PANTHER" id="PTHR23430">
    <property type="entry name" value="HISTONE H2A"/>
    <property type="match status" value="1"/>
</dbReference>
<comment type="similarity">
    <text evidence="1">Belongs to the histone H2A family.</text>
</comment>
<dbReference type="SUPFAM" id="SSF47113">
    <property type="entry name" value="Histone-fold"/>
    <property type="match status" value="1"/>
</dbReference>
<dbReference type="STRING" id="57577.A0A2K3K8Z2"/>
<dbReference type="PRINTS" id="PR00620">
    <property type="entry name" value="HISTONEH2A"/>
</dbReference>
<proteinExistence type="inferred from homology"/>
<name>A0A2K3K8Z2_TRIPR</name>
<dbReference type="GO" id="GO:0000786">
    <property type="term" value="C:nucleosome"/>
    <property type="evidence" value="ECO:0007669"/>
    <property type="project" value="UniProtKB-KW"/>
</dbReference>
<sequence>FPVVKTHRLLEKSVKGAIPVGEIAALYLASILEYLTAEVLYLAGKEIKSPNVERITESPSKRRKISEQITEEHLQHAIEGDYELETLFNSLDVSWNNKTAKE</sequence>
<comment type="caution">
    <text evidence="2">The sequence shown here is derived from an EMBL/GenBank/DDBJ whole genome shotgun (WGS) entry which is preliminary data.</text>
</comment>
<reference evidence="2 3" key="1">
    <citation type="journal article" date="2014" name="Am. J. Bot.">
        <title>Genome assembly and annotation for red clover (Trifolium pratense; Fabaceae).</title>
        <authorList>
            <person name="Istvanek J."/>
            <person name="Jaros M."/>
            <person name="Krenek A."/>
            <person name="Repkova J."/>
        </authorList>
    </citation>
    <scope>NUCLEOTIDE SEQUENCE [LARGE SCALE GENOMIC DNA]</scope>
    <source>
        <strain evidence="3">cv. Tatra</strain>
        <tissue evidence="2">Young leaves</tissue>
    </source>
</reference>
<dbReference type="SMART" id="SM00414">
    <property type="entry name" value="H2A"/>
    <property type="match status" value="1"/>
</dbReference>
<comment type="subunit">
    <text evidence="1">The nucleosome is a histone octamer containing two molecules each of H2A, H2B, H3 and H4 assembled in one H3-H4 heterotetramer and two H2A-H2B heterodimers. The octamer wraps approximately 147 bp of DNA.</text>
</comment>
<dbReference type="Gene3D" id="1.10.20.10">
    <property type="entry name" value="Histone, subunit A"/>
    <property type="match status" value="1"/>
</dbReference>
<dbReference type="GO" id="GO:0005634">
    <property type="term" value="C:nucleus"/>
    <property type="evidence" value="ECO:0007669"/>
    <property type="project" value="UniProtKB-SubCell"/>
</dbReference>
<keyword evidence="1" id="KW-0539">Nucleus</keyword>
<keyword evidence="1" id="KW-0544">Nucleosome core</keyword>
<organism evidence="2 3">
    <name type="scientific">Trifolium pratense</name>
    <name type="common">Red clover</name>
    <dbReference type="NCBI Taxonomy" id="57577"/>
    <lineage>
        <taxon>Eukaryota</taxon>
        <taxon>Viridiplantae</taxon>
        <taxon>Streptophyta</taxon>
        <taxon>Embryophyta</taxon>
        <taxon>Tracheophyta</taxon>
        <taxon>Spermatophyta</taxon>
        <taxon>Magnoliopsida</taxon>
        <taxon>eudicotyledons</taxon>
        <taxon>Gunneridae</taxon>
        <taxon>Pentapetalae</taxon>
        <taxon>rosids</taxon>
        <taxon>fabids</taxon>
        <taxon>Fabales</taxon>
        <taxon>Fabaceae</taxon>
        <taxon>Papilionoideae</taxon>
        <taxon>50 kb inversion clade</taxon>
        <taxon>NPAAA clade</taxon>
        <taxon>Hologalegina</taxon>
        <taxon>IRL clade</taxon>
        <taxon>Trifolieae</taxon>
        <taxon>Trifolium</taxon>
    </lineage>
</organism>
<accession>A0A2K3K8Z2</accession>
<dbReference type="EMBL" id="ASHM01088472">
    <property type="protein sequence ID" value="PNX62755.1"/>
    <property type="molecule type" value="Genomic_DNA"/>
</dbReference>
<dbReference type="InterPro" id="IPR002119">
    <property type="entry name" value="Histone_H2A"/>
</dbReference>
<gene>
    <name evidence="2" type="ORF">L195_g053147</name>
</gene>
<keyword evidence="1" id="KW-0238">DNA-binding</keyword>
<dbReference type="GO" id="GO:0030527">
    <property type="term" value="F:structural constituent of chromatin"/>
    <property type="evidence" value="ECO:0007669"/>
    <property type="project" value="InterPro"/>
</dbReference>
<keyword evidence="1" id="KW-0158">Chromosome</keyword>
<evidence type="ECO:0000256" key="1">
    <source>
        <dbReference type="RuleBase" id="RU003767"/>
    </source>
</evidence>
<comment type="subcellular location">
    <subcellularLocation>
        <location evidence="1">Nucleus</location>
    </subcellularLocation>
</comment>
<dbReference type="GO" id="GO:0003677">
    <property type="term" value="F:DNA binding"/>
    <property type="evidence" value="ECO:0007669"/>
    <property type="project" value="UniProtKB-KW"/>
</dbReference>
<dbReference type="AlphaFoldDB" id="A0A2K3K8Z2"/>
<dbReference type="Proteomes" id="UP000236291">
    <property type="component" value="Unassembled WGS sequence"/>
</dbReference>